<sequence length="131" mass="14484">MMNNWSSILLVAFGGAIGSVSRYKLSGFITQHYIQNAFPVGTFIVNLLGCMMIGILAGLGERYQWLTSDLRLLLITGVLGGFTTFSAFSLETFMLLRRGEWLLATGYVGLSVVLGMLLLWMGFICANQLFR</sequence>
<organism evidence="14 15">
    <name type="scientific">Hydromonas duriensis</name>
    <dbReference type="NCBI Taxonomy" id="1527608"/>
    <lineage>
        <taxon>Bacteria</taxon>
        <taxon>Pseudomonadati</taxon>
        <taxon>Pseudomonadota</taxon>
        <taxon>Betaproteobacteria</taxon>
        <taxon>Burkholderiales</taxon>
        <taxon>Burkholderiaceae</taxon>
        <taxon>Hydromonas</taxon>
    </lineage>
</organism>
<keyword evidence="3 13" id="KW-1003">Cell membrane</keyword>
<evidence type="ECO:0000313" key="14">
    <source>
        <dbReference type="EMBL" id="TDR31527.1"/>
    </source>
</evidence>
<keyword evidence="10 13" id="KW-0407">Ion channel</keyword>
<dbReference type="InterPro" id="IPR003691">
    <property type="entry name" value="FluC"/>
</dbReference>
<comment type="similarity">
    <text evidence="11 13">Belongs to the fluoride channel Fluc/FEX (TC 1.A.43) family.</text>
</comment>
<keyword evidence="6 13" id="KW-1133">Transmembrane helix</keyword>
<keyword evidence="7 13" id="KW-0915">Sodium</keyword>
<keyword evidence="9 13" id="KW-0472">Membrane</keyword>
<evidence type="ECO:0000256" key="5">
    <source>
        <dbReference type="ARBA" id="ARBA00022692"/>
    </source>
</evidence>
<reference evidence="14 15" key="1">
    <citation type="submission" date="2019-03" db="EMBL/GenBank/DDBJ databases">
        <title>Genomic Encyclopedia of Type Strains, Phase IV (KMG-IV): sequencing the most valuable type-strain genomes for metagenomic binning, comparative biology and taxonomic classification.</title>
        <authorList>
            <person name="Goeker M."/>
        </authorList>
    </citation>
    <scope>NUCLEOTIDE SEQUENCE [LARGE SCALE GENOMIC DNA]</scope>
    <source>
        <strain evidence="14 15">DSM 102852</strain>
    </source>
</reference>
<dbReference type="GO" id="GO:0005886">
    <property type="term" value="C:plasma membrane"/>
    <property type="evidence" value="ECO:0007669"/>
    <property type="project" value="UniProtKB-SubCell"/>
</dbReference>
<dbReference type="PANTHER" id="PTHR28259">
    <property type="entry name" value="FLUORIDE EXPORT PROTEIN 1-RELATED"/>
    <property type="match status" value="1"/>
</dbReference>
<comment type="subcellular location">
    <subcellularLocation>
        <location evidence="1 13">Cell membrane</location>
        <topology evidence="1 13">Multi-pass membrane protein</topology>
    </subcellularLocation>
</comment>
<evidence type="ECO:0000256" key="3">
    <source>
        <dbReference type="ARBA" id="ARBA00022475"/>
    </source>
</evidence>
<protein>
    <recommendedName>
        <fullName evidence="13">Fluoride-specific ion channel FluC</fullName>
    </recommendedName>
</protein>
<dbReference type="NCBIfam" id="TIGR00494">
    <property type="entry name" value="crcB"/>
    <property type="match status" value="1"/>
</dbReference>
<dbReference type="Proteomes" id="UP000294480">
    <property type="component" value="Unassembled WGS sequence"/>
</dbReference>
<feature type="transmembrane region" description="Helical" evidence="13">
    <location>
        <begin position="38"/>
        <end position="60"/>
    </location>
</feature>
<dbReference type="GO" id="GO:0062054">
    <property type="term" value="F:fluoride channel activity"/>
    <property type="evidence" value="ECO:0007669"/>
    <property type="project" value="UniProtKB-UniRule"/>
</dbReference>
<comment type="caution">
    <text evidence="14">The sequence shown here is derived from an EMBL/GenBank/DDBJ whole genome shotgun (WGS) entry which is preliminary data.</text>
</comment>
<feature type="transmembrane region" description="Helical" evidence="13">
    <location>
        <begin position="72"/>
        <end position="95"/>
    </location>
</feature>
<evidence type="ECO:0000256" key="2">
    <source>
        <dbReference type="ARBA" id="ARBA00022448"/>
    </source>
</evidence>
<dbReference type="Pfam" id="PF02537">
    <property type="entry name" value="CRCB"/>
    <property type="match status" value="1"/>
</dbReference>
<comment type="function">
    <text evidence="13">Fluoride-specific ion channel. Important for reducing fluoride concentration in the cell, thus reducing its toxicity.</text>
</comment>
<evidence type="ECO:0000313" key="15">
    <source>
        <dbReference type="Proteomes" id="UP000294480"/>
    </source>
</evidence>
<keyword evidence="15" id="KW-1185">Reference proteome</keyword>
<keyword evidence="8 13" id="KW-0406">Ion transport</keyword>
<name>A0A4R6Y826_9BURK</name>
<comment type="activity regulation">
    <text evidence="13">Na(+) is not transported, but it plays an essential structural role and its presence is essential for fluoride channel function.</text>
</comment>
<evidence type="ECO:0000256" key="12">
    <source>
        <dbReference type="ARBA" id="ARBA00035585"/>
    </source>
</evidence>
<evidence type="ECO:0000256" key="13">
    <source>
        <dbReference type="HAMAP-Rule" id="MF_00454"/>
    </source>
</evidence>
<evidence type="ECO:0000256" key="1">
    <source>
        <dbReference type="ARBA" id="ARBA00004651"/>
    </source>
</evidence>
<dbReference type="RefSeq" id="WP_211336903.1">
    <property type="nucleotide sequence ID" value="NZ_SNZE01000009.1"/>
</dbReference>
<dbReference type="EMBL" id="SNZE01000009">
    <property type="protein sequence ID" value="TDR31527.1"/>
    <property type="molecule type" value="Genomic_DNA"/>
</dbReference>
<evidence type="ECO:0000256" key="6">
    <source>
        <dbReference type="ARBA" id="ARBA00022989"/>
    </source>
</evidence>
<evidence type="ECO:0000256" key="9">
    <source>
        <dbReference type="ARBA" id="ARBA00023136"/>
    </source>
</evidence>
<feature type="transmembrane region" description="Helical" evidence="13">
    <location>
        <begin position="101"/>
        <end position="126"/>
    </location>
</feature>
<evidence type="ECO:0000256" key="7">
    <source>
        <dbReference type="ARBA" id="ARBA00023053"/>
    </source>
</evidence>
<evidence type="ECO:0000256" key="4">
    <source>
        <dbReference type="ARBA" id="ARBA00022519"/>
    </source>
</evidence>
<keyword evidence="2 13" id="KW-0813">Transport</keyword>
<comment type="catalytic activity">
    <reaction evidence="12">
        <text>fluoride(in) = fluoride(out)</text>
        <dbReference type="Rhea" id="RHEA:76159"/>
        <dbReference type="ChEBI" id="CHEBI:17051"/>
    </reaction>
    <physiologicalReaction direction="left-to-right" evidence="12">
        <dbReference type="Rhea" id="RHEA:76160"/>
    </physiologicalReaction>
</comment>
<feature type="binding site" evidence="13">
    <location>
        <position position="83"/>
    </location>
    <ligand>
        <name>Na(+)</name>
        <dbReference type="ChEBI" id="CHEBI:29101"/>
        <note>structural</note>
    </ligand>
</feature>
<accession>A0A4R6Y826</accession>
<evidence type="ECO:0000256" key="8">
    <source>
        <dbReference type="ARBA" id="ARBA00023065"/>
    </source>
</evidence>
<dbReference type="GO" id="GO:0140114">
    <property type="term" value="P:cellular detoxification of fluoride"/>
    <property type="evidence" value="ECO:0007669"/>
    <property type="project" value="UniProtKB-UniRule"/>
</dbReference>
<dbReference type="HAMAP" id="MF_00454">
    <property type="entry name" value="FluC"/>
    <property type="match status" value="1"/>
</dbReference>
<evidence type="ECO:0000256" key="11">
    <source>
        <dbReference type="ARBA" id="ARBA00035120"/>
    </source>
</evidence>
<keyword evidence="13" id="KW-0479">Metal-binding</keyword>
<dbReference type="PANTHER" id="PTHR28259:SF1">
    <property type="entry name" value="FLUORIDE EXPORT PROTEIN 1-RELATED"/>
    <property type="match status" value="1"/>
</dbReference>
<dbReference type="GO" id="GO:0046872">
    <property type="term" value="F:metal ion binding"/>
    <property type="evidence" value="ECO:0007669"/>
    <property type="project" value="UniProtKB-KW"/>
</dbReference>
<keyword evidence="5 13" id="KW-0812">Transmembrane</keyword>
<dbReference type="AlphaFoldDB" id="A0A4R6Y826"/>
<gene>
    <name evidence="13" type="primary">fluC</name>
    <name evidence="13" type="synonym">crcB</name>
    <name evidence="14" type="ORF">DFR44_10944</name>
</gene>
<feature type="binding site" evidence="13">
    <location>
        <position position="80"/>
    </location>
    <ligand>
        <name>Na(+)</name>
        <dbReference type="ChEBI" id="CHEBI:29101"/>
        <note>structural</note>
    </ligand>
</feature>
<keyword evidence="4" id="KW-0997">Cell inner membrane</keyword>
<evidence type="ECO:0000256" key="10">
    <source>
        <dbReference type="ARBA" id="ARBA00023303"/>
    </source>
</evidence>
<proteinExistence type="inferred from homology"/>